<organism evidence="2 3">
    <name type="scientific">Planktothrix tepida PCC 9214</name>
    <dbReference type="NCBI Taxonomy" id="671072"/>
    <lineage>
        <taxon>Bacteria</taxon>
        <taxon>Bacillati</taxon>
        <taxon>Cyanobacteriota</taxon>
        <taxon>Cyanophyceae</taxon>
        <taxon>Oscillatoriophycideae</taxon>
        <taxon>Oscillatoriales</taxon>
        <taxon>Microcoleaceae</taxon>
        <taxon>Planktothrix</taxon>
    </lineage>
</organism>
<comment type="similarity">
    <text evidence="1">Belongs to the HupF/HypC family.</text>
</comment>
<dbReference type="STRING" id="671072.PL9214640467"/>
<dbReference type="InterPro" id="IPR019812">
    <property type="entry name" value="Hydgase_assmbl_chp_CS"/>
</dbReference>
<name>A0A1J1LRI9_9CYAN</name>
<dbReference type="GO" id="GO:1902670">
    <property type="term" value="F:carbon dioxide binding"/>
    <property type="evidence" value="ECO:0007669"/>
    <property type="project" value="TreeGrafter"/>
</dbReference>
<evidence type="ECO:0000313" key="2">
    <source>
        <dbReference type="EMBL" id="CUR34460.1"/>
    </source>
</evidence>
<dbReference type="AlphaFoldDB" id="A0A1J1LRI9"/>
<dbReference type="PRINTS" id="PR00445">
    <property type="entry name" value="HUPFHYPC"/>
</dbReference>
<evidence type="ECO:0000256" key="1">
    <source>
        <dbReference type="ARBA" id="ARBA00006018"/>
    </source>
</evidence>
<keyword evidence="3" id="KW-1185">Reference proteome</keyword>
<dbReference type="EMBL" id="CZDF01000171">
    <property type="protein sequence ID" value="CUR34460.1"/>
    <property type="molecule type" value="Genomic_DNA"/>
</dbReference>
<dbReference type="PANTHER" id="PTHR35177:SF2">
    <property type="entry name" value="HYDROGENASE MATURATION FACTOR HYBG"/>
    <property type="match status" value="1"/>
</dbReference>
<dbReference type="Proteomes" id="UP000184315">
    <property type="component" value="Unassembled WGS sequence"/>
</dbReference>
<reference evidence="3" key="1">
    <citation type="submission" date="2015-10" db="EMBL/GenBank/DDBJ databases">
        <authorList>
            <person name="Regsiter A."/>
            <person name="william w."/>
        </authorList>
    </citation>
    <scope>NUCLEOTIDE SEQUENCE [LARGE SCALE GENOMIC DNA]</scope>
</reference>
<accession>A0A1J1LRI9</accession>
<proteinExistence type="inferred from homology"/>
<dbReference type="InterPro" id="IPR001109">
    <property type="entry name" value="Hydrogenase_HupF/HypC"/>
</dbReference>
<dbReference type="OrthoDB" id="9806017at2"/>
<gene>
    <name evidence="2" type="primary">hypC</name>
    <name evidence="2" type="ORF">PL9214640467</name>
</gene>
<dbReference type="GO" id="GO:0051604">
    <property type="term" value="P:protein maturation"/>
    <property type="evidence" value="ECO:0007669"/>
    <property type="project" value="TreeGrafter"/>
</dbReference>
<dbReference type="GO" id="GO:0005506">
    <property type="term" value="F:iron ion binding"/>
    <property type="evidence" value="ECO:0007669"/>
    <property type="project" value="TreeGrafter"/>
</dbReference>
<protein>
    <submittedName>
        <fullName evidence="2">Hydrogenase expression/formation protein HypC</fullName>
    </submittedName>
</protein>
<dbReference type="SUPFAM" id="SSF159127">
    <property type="entry name" value="HupF/HypC-like"/>
    <property type="match status" value="1"/>
</dbReference>
<dbReference type="Pfam" id="PF01455">
    <property type="entry name" value="HupF_HypC"/>
    <property type="match status" value="1"/>
</dbReference>
<dbReference type="PANTHER" id="PTHR35177">
    <property type="entry name" value="HYDROGENASE MATURATION FACTOR HYBG"/>
    <property type="match status" value="1"/>
</dbReference>
<evidence type="ECO:0000313" key="3">
    <source>
        <dbReference type="Proteomes" id="UP000184315"/>
    </source>
</evidence>
<sequence length="77" mass="8201">MCLAIPGQLLSISGNDPLEKIGKVSFGGLVKEVNLAYVPEVKVGDYVIVHVGFALSIVDEQAAQQTLTDLQQMVTIS</sequence>
<dbReference type="NCBIfam" id="TIGR00074">
    <property type="entry name" value="hypC_hupF"/>
    <property type="match status" value="1"/>
</dbReference>
<dbReference type="PROSITE" id="PS01097">
    <property type="entry name" value="HUPF_HYPC"/>
    <property type="match status" value="1"/>
</dbReference>
<dbReference type="RefSeq" id="WP_072720989.1">
    <property type="nucleotide sequence ID" value="NZ_LN889812.1"/>
</dbReference>
<dbReference type="Gene3D" id="2.30.30.140">
    <property type="match status" value="1"/>
</dbReference>
<dbReference type="FunFam" id="2.30.30.140:FF:000022">
    <property type="entry name" value="Hydrogenase assembly chaperone HybG"/>
    <property type="match status" value="1"/>
</dbReference>